<dbReference type="PROSITE" id="PS51029">
    <property type="entry name" value="MADF"/>
    <property type="match status" value="1"/>
</dbReference>
<accession>A0A9P0LFH0</accession>
<dbReference type="InterPro" id="IPR006578">
    <property type="entry name" value="MADF-dom"/>
</dbReference>
<dbReference type="GO" id="GO:0005667">
    <property type="term" value="C:transcription regulator complex"/>
    <property type="evidence" value="ECO:0007669"/>
    <property type="project" value="TreeGrafter"/>
</dbReference>
<gene>
    <name evidence="2" type="ORF">ACAOBT_LOCUS20672</name>
</gene>
<dbReference type="PANTHER" id="PTHR12243">
    <property type="entry name" value="MADF DOMAIN TRANSCRIPTION FACTOR"/>
    <property type="match status" value="1"/>
</dbReference>
<dbReference type="PANTHER" id="PTHR12243:SF67">
    <property type="entry name" value="COREPRESSOR OF PANGOLIN, ISOFORM A-RELATED"/>
    <property type="match status" value="1"/>
</dbReference>
<dbReference type="SMART" id="SM00595">
    <property type="entry name" value="MADF"/>
    <property type="match status" value="1"/>
</dbReference>
<feature type="domain" description="MADF" evidence="1">
    <location>
        <begin position="11"/>
        <end position="103"/>
    </location>
</feature>
<dbReference type="InterPro" id="IPR039353">
    <property type="entry name" value="TF_Adf1"/>
</dbReference>
<protein>
    <recommendedName>
        <fullName evidence="1">MADF domain-containing protein</fullName>
    </recommendedName>
</protein>
<dbReference type="Proteomes" id="UP001152888">
    <property type="component" value="Unassembled WGS sequence"/>
</dbReference>
<proteinExistence type="predicted"/>
<dbReference type="AlphaFoldDB" id="A0A9P0LFH0"/>
<reference evidence="2" key="1">
    <citation type="submission" date="2022-03" db="EMBL/GenBank/DDBJ databases">
        <authorList>
            <person name="Sayadi A."/>
        </authorList>
    </citation>
    <scope>NUCLEOTIDE SEQUENCE</scope>
</reference>
<name>A0A9P0LFH0_ACAOB</name>
<sequence>MHGELMDPTEILINEVKKHPCLYEPAHKDFKNNFQRGETWKLIAEMLGQDCETAKNRWKNLKDSYMKYKKCQSTDSRYLSKMYRKYKNWPWRRQMDFLDGASSSIEAETLKNDTAESSDDFYFPPMTISPLTFEAQAEPISTPKKKKKSNETSSIDKVINYLEKSESFDAVDHLFLSYAHTFKTFSVVRQASLKVELANMFAKAEVDEFHEKEISEK</sequence>
<evidence type="ECO:0000313" key="3">
    <source>
        <dbReference type="Proteomes" id="UP001152888"/>
    </source>
</evidence>
<evidence type="ECO:0000259" key="1">
    <source>
        <dbReference type="PROSITE" id="PS51029"/>
    </source>
</evidence>
<evidence type="ECO:0000313" key="2">
    <source>
        <dbReference type="EMBL" id="CAH1992106.1"/>
    </source>
</evidence>
<dbReference type="EMBL" id="CAKOFQ010007135">
    <property type="protein sequence ID" value="CAH1992106.1"/>
    <property type="molecule type" value="Genomic_DNA"/>
</dbReference>
<dbReference type="GO" id="GO:0006357">
    <property type="term" value="P:regulation of transcription by RNA polymerase II"/>
    <property type="evidence" value="ECO:0007669"/>
    <property type="project" value="TreeGrafter"/>
</dbReference>
<comment type="caution">
    <text evidence="2">The sequence shown here is derived from an EMBL/GenBank/DDBJ whole genome shotgun (WGS) entry which is preliminary data.</text>
</comment>
<keyword evidence="3" id="KW-1185">Reference proteome</keyword>
<dbReference type="GO" id="GO:0005634">
    <property type="term" value="C:nucleus"/>
    <property type="evidence" value="ECO:0007669"/>
    <property type="project" value="TreeGrafter"/>
</dbReference>
<dbReference type="OrthoDB" id="497380at2759"/>
<dbReference type="Pfam" id="PF10545">
    <property type="entry name" value="MADF_DNA_bdg"/>
    <property type="match status" value="1"/>
</dbReference>
<organism evidence="2 3">
    <name type="scientific">Acanthoscelides obtectus</name>
    <name type="common">Bean weevil</name>
    <name type="synonym">Bruchus obtectus</name>
    <dbReference type="NCBI Taxonomy" id="200917"/>
    <lineage>
        <taxon>Eukaryota</taxon>
        <taxon>Metazoa</taxon>
        <taxon>Ecdysozoa</taxon>
        <taxon>Arthropoda</taxon>
        <taxon>Hexapoda</taxon>
        <taxon>Insecta</taxon>
        <taxon>Pterygota</taxon>
        <taxon>Neoptera</taxon>
        <taxon>Endopterygota</taxon>
        <taxon>Coleoptera</taxon>
        <taxon>Polyphaga</taxon>
        <taxon>Cucujiformia</taxon>
        <taxon>Chrysomeloidea</taxon>
        <taxon>Chrysomelidae</taxon>
        <taxon>Bruchinae</taxon>
        <taxon>Bruchini</taxon>
        <taxon>Acanthoscelides</taxon>
    </lineage>
</organism>